<dbReference type="EMBL" id="VJVW01000003">
    <property type="protein sequence ID" value="MUP42677.1"/>
    <property type="molecule type" value="Genomic_DNA"/>
</dbReference>
<keyword evidence="2" id="KW-1185">Reference proteome</keyword>
<evidence type="ECO:0000313" key="2">
    <source>
        <dbReference type="Proteomes" id="UP000460416"/>
    </source>
</evidence>
<organism evidence="1 2">
    <name type="scientific">Christiangramia aestuarii</name>
    <dbReference type="NCBI Taxonomy" id="1028746"/>
    <lineage>
        <taxon>Bacteria</taxon>
        <taxon>Pseudomonadati</taxon>
        <taxon>Bacteroidota</taxon>
        <taxon>Flavobacteriia</taxon>
        <taxon>Flavobacteriales</taxon>
        <taxon>Flavobacteriaceae</taxon>
        <taxon>Christiangramia</taxon>
    </lineage>
</organism>
<accession>A0A7K1LPF7</accession>
<reference evidence="1 2" key="1">
    <citation type="submission" date="2019-07" db="EMBL/GenBank/DDBJ databases">
        <title>Gramella aestuarii sp. nov., isolated from a tidal flat, and emended description of Gramella echinicola.</title>
        <authorList>
            <person name="Liu L."/>
        </authorList>
    </citation>
    <scope>NUCLEOTIDE SEQUENCE [LARGE SCALE GENOMIC DNA]</scope>
    <source>
        <strain evidence="1 2">BS12</strain>
    </source>
</reference>
<sequence>MQPIKNILLVISAALILLPSVVSFSHIFSEHSHKLCDNYAEHHYHTKSVDCELHKFHKNPALKLDYPKYVPLPTEVRTTGIFNYYQFLNDYEPLNFNLRGPPAIA</sequence>
<protein>
    <submittedName>
        <fullName evidence="1">Uncharacterized protein</fullName>
    </submittedName>
</protein>
<dbReference type="RefSeq" id="WP_156276065.1">
    <property type="nucleotide sequence ID" value="NZ_BAABGI010000003.1"/>
</dbReference>
<dbReference type="Proteomes" id="UP000460416">
    <property type="component" value="Unassembled WGS sequence"/>
</dbReference>
<gene>
    <name evidence="1" type="ORF">FLP08_08835</name>
</gene>
<comment type="caution">
    <text evidence="1">The sequence shown here is derived from an EMBL/GenBank/DDBJ whole genome shotgun (WGS) entry which is preliminary data.</text>
</comment>
<evidence type="ECO:0000313" key="1">
    <source>
        <dbReference type="EMBL" id="MUP42677.1"/>
    </source>
</evidence>
<dbReference type="AlphaFoldDB" id="A0A7K1LPF7"/>
<dbReference type="OrthoDB" id="1449138at2"/>
<name>A0A7K1LPF7_9FLAO</name>
<proteinExistence type="predicted"/>